<dbReference type="PANTHER" id="PTHR10265">
    <property type="entry name" value="CYCLIN-DEPENDENT KINASE INHIBITOR 1"/>
    <property type="match status" value="1"/>
</dbReference>
<feature type="region of interest" description="Disordered" evidence="6">
    <location>
        <begin position="1"/>
        <end position="22"/>
    </location>
</feature>
<dbReference type="InterPro" id="IPR003175">
    <property type="entry name" value="CDI_dom"/>
</dbReference>
<proteinExistence type="inferred from homology"/>
<evidence type="ECO:0000256" key="4">
    <source>
        <dbReference type="ARBA" id="ARBA00023242"/>
    </source>
</evidence>
<evidence type="ECO:0000313" key="9">
    <source>
        <dbReference type="Proteomes" id="UP000290572"/>
    </source>
</evidence>
<dbReference type="EMBL" id="QBIY01012557">
    <property type="protein sequence ID" value="RXN23843.1"/>
    <property type="molecule type" value="Genomic_DNA"/>
</dbReference>
<evidence type="ECO:0000256" key="3">
    <source>
        <dbReference type="ARBA" id="ARBA00023013"/>
    </source>
</evidence>
<evidence type="ECO:0000256" key="6">
    <source>
        <dbReference type="SAM" id="MobiDB-lite"/>
    </source>
</evidence>
<dbReference type="GO" id="GO:0004861">
    <property type="term" value="F:cyclin-dependent protein serine/threonine kinase inhibitor activity"/>
    <property type="evidence" value="ECO:0007669"/>
    <property type="project" value="InterPro"/>
</dbReference>
<evidence type="ECO:0000256" key="2">
    <source>
        <dbReference type="ARBA" id="ARBA00006726"/>
    </source>
</evidence>
<dbReference type="AlphaFoldDB" id="A0A498MVF9"/>
<evidence type="ECO:0000256" key="5">
    <source>
        <dbReference type="ARBA" id="ARBA00023306"/>
    </source>
</evidence>
<gene>
    <name evidence="8" type="ORF">ROHU_022540</name>
</gene>
<keyword evidence="5" id="KW-0131">Cell cycle</keyword>
<dbReference type="GO" id="GO:0005634">
    <property type="term" value="C:nucleus"/>
    <property type="evidence" value="ECO:0007669"/>
    <property type="project" value="UniProtKB-SubCell"/>
</dbReference>
<dbReference type="STRING" id="84645.A0A498MVF9"/>
<organism evidence="8 9">
    <name type="scientific">Labeo rohita</name>
    <name type="common">Indian major carp</name>
    <name type="synonym">Cyprinus rohita</name>
    <dbReference type="NCBI Taxonomy" id="84645"/>
    <lineage>
        <taxon>Eukaryota</taxon>
        <taxon>Metazoa</taxon>
        <taxon>Chordata</taxon>
        <taxon>Craniata</taxon>
        <taxon>Vertebrata</taxon>
        <taxon>Euteleostomi</taxon>
        <taxon>Actinopterygii</taxon>
        <taxon>Neopterygii</taxon>
        <taxon>Teleostei</taxon>
        <taxon>Ostariophysi</taxon>
        <taxon>Cypriniformes</taxon>
        <taxon>Cyprinidae</taxon>
        <taxon>Labeoninae</taxon>
        <taxon>Labeonini</taxon>
        <taxon>Labeo</taxon>
    </lineage>
</organism>
<protein>
    <submittedName>
        <fullName evidence="8">Cyclin-dependent kinase inhibitor 1C-like protein</fullName>
    </submittedName>
</protein>
<sequence length="184" mass="21419">MSAVLLSTMAGERLTPRKTAPQRSKEILPLLKRTGTCRNLFGPVDHDKLRRELSSKLREISERDQLRWNFNFSEGQPLDGDLKWEESRAEECPQFYRETTAVSKSPFVNLSTTERITQVGPKRDGRSVKVLNQKKQINKCNRRKLSRKPVARVQTKRLTDMRITDFYGKRKKTENVHKESGNME</sequence>
<keyword evidence="3" id="KW-0649">Protein kinase inhibitor</keyword>
<name>A0A498MVF9_LABRO</name>
<feature type="domain" description="Cyclin-dependent kinase inhibitor" evidence="7">
    <location>
        <begin position="39"/>
        <end position="86"/>
    </location>
</feature>
<dbReference type="Pfam" id="PF02234">
    <property type="entry name" value="CDI"/>
    <property type="match status" value="1"/>
</dbReference>
<dbReference type="GO" id="GO:0045930">
    <property type="term" value="P:negative regulation of mitotic cell cycle"/>
    <property type="evidence" value="ECO:0007669"/>
    <property type="project" value="TreeGrafter"/>
</dbReference>
<dbReference type="PANTHER" id="PTHR10265:SF44">
    <property type="entry name" value="CYCLIN-DEPENDENT KINASE INHIBITOR 1C"/>
    <property type="match status" value="1"/>
</dbReference>
<comment type="similarity">
    <text evidence="2">Belongs to the CDI family.</text>
</comment>
<evidence type="ECO:0000256" key="1">
    <source>
        <dbReference type="ARBA" id="ARBA00004123"/>
    </source>
</evidence>
<dbReference type="InterPro" id="IPR044898">
    <property type="entry name" value="CDI_dom_sf"/>
</dbReference>
<evidence type="ECO:0000259" key="7">
    <source>
        <dbReference type="Pfam" id="PF02234"/>
    </source>
</evidence>
<comment type="caution">
    <text evidence="8">The sequence shown here is derived from an EMBL/GenBank/DDBJ whole genome shotgun (WGS) entry which is preliminary data.</text>
</comment>
<accession>A0A498MVF9</accession>
<dbReference type="Proteomes" id="UP000290572">
    <property type="component" value="Unassembled WGS sequence"/>
</dbReference>
<evidence type="ECO:0000313" key="8">
    <source>
        <dbReference type="EMBL" id="RXN23843.1"/>
    </source>
</evidence>
<dbReference type="Gene3D" id="4.10.365.10">
    <property type="entry name" value="p27"/>
    <property type="match status" value="1"/>
</dbReference>
<keyword evidence="4" id="KW-0539">Nucleus</keyword>
<comment type="subcellular location">
    <subcellularLocation>
        <location evidence="1">Nucleus</location>
    </subcellularLocation>
</comment>
<keyword evidence="9" id="KW-1185">Reference proteome</keyword>
<reference evidence="8 9" key="1">
    <citation type="submission" date="2018-03" db="EMBL/GenBank/DDBJ databases">
        <title>Draft genome sequence of Rohu Carp (Labeo rohita).</title>
        <authorList>
            <person name="Das P."/>
            <person name="Kushwaha B."/>
            <person name="Joshi C.G."/>
            <person name="Kumar D."/>
            <person name="Nagpure N.S."/>
            <person name="Sahoo L."/>
            <person name="Das S.P."/>
            <person name="Bit A."/>
            <person name="Patnaik S."/>
            <person name="Meher P.K."/>
            <person name="Jayasankar P."/>
            <person name="Koringa P.G."/>
            <person name="Patel N.V."/>
            <person name="Hinsu A.T."/>
            <person name="Kumar R."/>
            <person name="Pandey M."/>
            <person name="Agarwal S."/>
            <person name="Srivastava S."/>
            <person name="Singh M."/>
            <person name="Iquebal M.A."/>
            <person name="Jaiswal S."/>
            <person name="Angadi U.B."/>
            <person name="Kumar N."/>
            <person name="Raza M."/>
            <person name="Shah T.M."/>
            <person name="Rai A."/>
            <person name="Jena J.K."/>
        </authorList>
    </citation>
    <scope>NUCLEOTIDE SEQUENCE [LARGE SCALE GENOMIC DNA]</scope>
    <source>
        <strain evidence="8">DASCIFA01</strain>
        <tissue evidence="8">Testis</tissue>
    </source>
</reference>